<evidence type="ECO:0000313" key="1">
    <source>
        <dbReference type="EMBL" id="QHT20623.1"/>
    </source>
</evidence>
<dbReference type="EMBL" id="MN739679">
    <property type="protein sequence ID" value="QHT20623.1"/>
    <property type="molecule type" value="Genomic_DNA"/>
</dbReference>
<accession>A0A6C0DWE9</accession>
<name>A0A6C0DWE9_9ZZZZ</name>
<dbReference type="AlphaFoldDB" id="A0A6C0DWE9"/>
<protein>
    <submittedName>
        <fullName evidence="1">Uncharacterized protein</fullName>
    </submittedName>
</protein>
<organism evidence="1">
    <name type="scientific">viral metagenome</name>
    <dbReference type="NCBI Taxonomy" id="1070528"/>
    <lineage>
        <taxon>unclassified sequences</taxon>
        <taxon>metagenomes</taxon>
        <taxon>organismal metagenomes</taxon>
    </lineage>
</organism>
<proteinExistence type="predicted"/>
<reference evidence="1" key="1">
    <citation type="journal article" date="2020" name="Nature">
        <title>Giant virus diversity and host interactions through global metagenomics.</title>
        <authorList>
            <person name="Schulz F."/>
            <person name="Roux S."/>
            <person name="Paez-Espino D."/>
            <person name="Jungbluth S."/>
            <person name="Walsh D.A."/>
            <person name="Denef V.J."/>
            <person name="McMahon K.D."/>
            <person name="Konstantinidis K.T."/>
            <person name="Eloe-Fadrosh E.A."/>
            <person name="Kyrpides N.C."/>
            <person name="Woyke T."/>
        </authorList>
    </citation>
    <scope>NUCLEOTIDE SEQUENCE</scope>
    <source>
        <strain evidence="1">GVMAG-M-3300023174-68</strain>
    </source>
</reference>
<sequence>MYIIIKSCDVSHTKDEVLNILYGTDSTPVSTWVLEYLNQQIESLKICPIEENIKNISYTVKNINGFNFELCKNYKKVNKGYVYNSSEKSTDIIQKIKVLEYNETHHEALHSVQFGSDMWANLNEEINNRVLKQLDKDTFYQVFQKIQNTIKKKHQWTHTEFTALVVDVIKDFKKELYSSIAKRMKRFGKKQNQYLSTVPENIVWNGNCRSESESKNKLE</sequence>